<protein>
    <submittedName>
        <fullName evidence="3">Cupin domain-containing protein</fullName>
    </submittedName>
</protein>
<dbReference type="SUPFAM" id="SSF51182">
    <property type="entry name" value="RmlC-like cupins"/>
    <property type="match status" value="1"/>
</dbReference>
<dbReference type="PANTHER" id="PTHR35848">
    <property type="entry name" value="OXALATE-BINDING PROTEIN"/>
    <property type="match status" value="1"/>
</dbReference>
<dbReference type="InterPro" id="IPR013096">
    <property type="entry name" value="Cupin_2"/>
</dbReference>
<dbReference type="AlphaFoldDB" id="A0A5N7MXD3"/>
<dbReference type="Gene3D" id="2.60.120.10">
    <property type="entry name" value="Jelly Rolls"/>
    <property type="match status" value="1"/>
</dbReference>
<sequence>MPGKFIFKDDVKRDELEVVRLGWLSHPASTGASKFTVLEGTFFPGKGHSFHYHADQEEFIYVVSGTVEHWIEQEKRILGPGDSMFMPPRVVHATFNIGTDDARVIAILGPCVGDMGVEQVDVSGEAPWNEMRAIAA</sequence>
<keyword evidence="1" id="KW-0479">Metal-binding</keyword>
<evidence type="ECO:0000259" key="2">
    <source>
        <dbReference type="Pfam" id="PF07883"/>
    </source>
</evidence>
<evidence type="ECO:0000256" key="1">
    <source>
        <dbReference type="ARBA" id="ARBA00022723"/>
    </source>
</evidence>
<reference evidence="3 4" key="1">
    <citation type="journal article" date="2019" name="Syst. Appl. Microbiol.">
        <title>Microvirga tunisiensis sp. nov., a root nodule symbiotic bacterium isolated from Lupinus micranthus and L. luteus grown in Northern Tunisia.</title>
        <authorList>
            <person name="Msaddak A."/>
            <person name="Rejili M."/>
            <person name="Duran D."/>
            <person name="Mars M."/>
            <person name="Palacios J.M."/>
            <person name="Ruiz-Argueso T."/>
            <person name="Rey L."/>
            <person name="Imperial J."/>
        </authorList>
    </citation>
    <scope>NUCLEOTIDE SEQUENCE [LARGE SCALE GENOMIC DNA]</scope>
    <source>
        <strain evidence="3 4">Lmie10</strain>
    </source>
</reference>
<dbReference type="PANTHER" id="PTHR35848:SF6">
    <property type="entry name" value="CUPIN TYPE-2 DOMAIN-CONTAINING PROTEIN"/>
    <property type="match status" value="1"/>
</dbReference>
<dbReference type="RefSeq" id="WP_152717662.1">
    <property type="nucleotide sequence ID" value="NZ_VOSJ01000468.1"/>
</dbReference>
<comment type="caution">
    <text evidence="3">The sequence shown here is derived from an EMBL/GenBank/DDBJ whole genome shotgun (WGS) entry which is preliminary data.</text>
</comment>
<dbReference type="EMBL" id="VOSK01000438">
    <property type="protein sequence ID" value="MPR30754.1"/>
    <property type="molecule type" value="Genomic_DNA"/>
</dbReference>
<organism evidence="3 4">
    <name type="scientific">Microvirga tunisiensis</name>
    <dbReference type="NCBI Taxonomy" id="2108360"/>
    <lineage>
        <taxon>Bacteria</taxon>
        <taxon>Pseudomonadati</taxon>
        <taxon>Pseudomonadota</taxon>
        <taxon>Alphaproteobacteria</taxon>
        <taxon>Hyphomicrobiales</taxon>
        <taxon>Methylobacteriaceae</taxon>
        <taxon>Microvirga</taxon>
    </lineage>
</organism>
<dbReference type="OrthoDB" id="9791637at2"/>
<evidence type="ECO:0000313" key="3">
    <source>
        <dbReference type="EMBL" id="MPR30754.1"/>
    </source>
</evidence>
<dbReference type="Pfam" id="PF07883">
    <property type="entry name" value="Cupin_2"/>
    <property type="match status" value="1"/>
</dbReference>
<dbReference type="InterPro" id="IPR051610">
    <property type="entry name" value="GPI/OXD"/>
</dbReference>
<dbReference type="GO" id="GO:0046872">
    <property type="term" value="F:metal ion binding"/>
    <property type="evidence" value="ECO:0007669"/>
    <property type="project" value="UniProtKB-KW"/>
</dbReference>
<dbReference type="Proteomes" id="UP000403266">
    <property type="component" value="Unassembled WGS sequence"/>
</dbReference>
<proteinExistence type="predicted"/>
<dbReference type="InterPro" id="IPR011051">
    <property type="entry name" value="RmlC_Cupin_sf"/>
</dbReference>
<keyword evidence="4" id="KW-1185">Reference proteome</keyword>
<evidence type="ECO:0000313" key="4">
    <source>
        <dbReference type="Proteomes" id="UP000403266"/>
    </source>
</evidence>
<feature type="domain" description="Cupin type-2" evidence="2">
    <location>
        <begin position="42"/>
        <end position="107"/>
    </location>
</feature>
<gene>
    <name evidence="3" type="ORF">FS320_38750</name>
</gene>
<name>A0A5N7MXD3_9HYPH</name>
<accession>A0A5N7MXD3</accession>
<dbReference type="InterPro" id="IPR014710">
    <property type="entry name" value="RmlC-like_jellyroll"/>
</dbReference>